<protein>
    <recommendedName>
        <fullName evidence="2">VWA domain-containing protein</fullName>
    </recommendedName>
</protein>
<name>A0A382WGN8_9ZZZZ</name>
<evidence type="ECO:0008006" key="2">
    <source>
        <dbReference type="Google" id="ProtNLM"/>
    </source>
</evidence>
<reference evidence="1" key="1">
    <citation type="submission" date="2018-05" db="EMBL/GenBank/DDBJ databases">
        <authorList>
            <person name="Lanie J.A."/>
            <person name="Ng W.-L."/>
            <person name="Kazmierczak K.M."/>
            <person name="Andrzejewski T.M."/>
            <person name="Davidsen T.M."/>
            <person name="Wayne K.J."/>
            <person name="Tettelin H."/>
            <person name="Glass J.I."/>
            <person name="Rusch D."/>
            <person name="Podicherti R."/>
            <person name="Tsui H.-C.T."/>
            <person name="Winkler M.E."/>
        </authorList>
    </citation>
    <scope>NUCLEOTIDE SEQUENCE</scope>
</reference>
<gene>
    <name evidence="1" type="ORF">METZ01_LOCUS410634</name>
</gene>
<accession>A0A382WGN8</accession>
<sequence>MRPSSQKDVNRFLQQVRSNALPARRDQRARLIFGMDATASREPLWDRACHIQAQMFEATASMGGLEIQLAYYRGYGEFKAAPWAADAEVLQKRMTSIRCAAGQTQIARLLKHALGLARAAQGTVSALVFVGDCMEEDPDQLGKLAGELGILSVPVFVFQDGADATAAKTFSHIARLTRGAHCRFDGNSA</sequence>
<evidence type="ECO:0000313" key="1">
    <source>
        <dbReference type="EMBL" id="SVD57780.1"/>
    </source>
</evidence>
<dbReference type="AlphaFoldDB" id="A0A382WGN8"/>
<dbReference type="EMBL" id="UINC01159596">
    <property type="protein sequence ID" value="SVD57780.1"/>
    <property type="molecule type" value="Genomic_DNA"/>
</dbReference>
<dbReference type="SUPFAM" id="SSF53300">
    <property type="entry name" value="vWA-like"/>
    <property type="match status" value="1"/>
</dbReference>
<dbReference type="Gene3D" id="3.40.50.410">
    <property type="entry name" value="von Willebrand factor, type A domain"/>
    <property type="match status" value="1"/>
</dbReference>
<proteinExistence type="predicted"/>
<organism evidence="1">
    <name type="scientific">marine metagenome</name>
    <dbReference type="NCBI Taxonomy" id="408172"/>
    <lineage>
        <taxon>unclassified sequences</taxon>
        <taxon>metagenomes</taxon>
        <taxon>ecological metagenomes</taxon>
    </lineage>
</organism>
<feature type="non-terminal residue" evidence="1">
    <location>
        <position position="189"/>
    </location>
</feature>
<dbReference type="InterPro" id="IPR036465">
    <property type="entry name" value="vWFA_dom_sf"/>
</dbReference>